<name>A0A183TVM8_TOXCA</name>
<evidence type="ECO:0000313" key="1">
    <source>
        <dbReference type="EMBL" id="VDM23985.1"/>
    </source>
</evidence>
<sequence>MGSLTLEGFGDISSEEMSEFDLLMQLFYSIDVVVTVVARRPPPAKANMATACIAIFRMKLQRRTPSNSQLTTAPPDQDSQWQTSHIAANFFRAASASAYAFKDLSSQDDESAHQNLVGSNTHVDNLHNYVDSTLFHLSFKNA</sequence>
<dbReference type="Proteomes" id="UP000050794">
    <property type="component" value="Unassembled WGS sequence"/>
</dbReference>
<protein>
    <submittedName>
        <fullName evidence="1 3">Uncharacterized protein</fullName>
    </submittedName>
</protein>
<gene>
    <name evidence="1" type="ORF">TCNE_LOCUS298</name>
</gene>
<keyword evidence="2" id="KW-1185">Reference proteome</keyword>
<proteinExistence type="predicted"/>
<reference evidence="3" key="1">
    <citation type="submission" date="2016-06" db="UniProtKB">
        <authorList>
            <consortium name="WormBaseParasite"/>
        </authorList>
    </citation>
    <scope>IDENTIFICATION</scope>
</reference>
<organism evidence="2 3">
    <name type="scientific">Toxocara canis</name>
    <name type="common">Canine roundworm</name>
    <dbReference type="NCBI Taxonomy" id="6265"/>
    <lineage>
        <taxon>Eukaryota</taxon>
        <taxon>Metazoa</taxon>
        <taxon>Ecdysozoa</taxon>
        <taxon>Nematoda</taxon>
        <taxon>Chromadorea</taxon>
        <taxon>Rhabditida</taxon>
        <taxon>Spirurina</taxon>
        <taxon>Ascaridomorpha</taxon>
        <taxon>Ascaridoidea</taxon>
        <taxon>Toxocaridae</taxon>
        <taxon>Toxocara</taxon>
    </lineage>
</organism>
<reference evidence="1 2" key="2">
    <citation type="submission" date="2018-11" db="EMBL/GenBank/DDBJ databases">
        <authorList>
            <consortium name="Pathogen Informatics"/>
        </authorList>
    </citation>
    <scope>NUCLEOTIDE SEQUENCE [LARGE SCALE GENOMIC DNA]</scope>
</reference>
<dbReference type="AlphaFoldDB" id="A0A183TVM8"/>
<evidence type="ECO:0000313" key="3">
    <source>
        <dbReference type="WBParaSite" id="TCNE_0000029701-mRNA-1"/>
    </source>
</evidence>
<evidence type="ECO:0000313" key="2">
    <source>
        <dbReference type="Proteomes" id="UP000050794"/>
    </source>
</evidence>
<dbReference type="EMBL" id="UYWY01000124">
    <property type="protein sequence ID" value="VDM23985.1"/>
    <property type="molecule type" value="Genomic_DNA"/>
</dbReference>
<dbReference type="WBParaSite" id="TCNE_0000029701-mRNA-1">
    <property type="protein sequence ID" value="TCNE_0000029701-mRNA-1"/>
    <property type="gene ID" value="TCNE_0000029701"/>
</dbReference>
<accession>A0A183TVM8</accession>